<keyword evidence="2" id="KW-1185">Reference proteome</keyword>
<reference evidence="1 2" key="1">
    <citation type="submission" date="2024-01" db="EMBL/GenBank/DDBJ databases">
        <authorList>
            <person name="Waweru B."/>
        </authorList>
    </citation>
    <scope>NUCLEOTIDE SEQUENCE [LARGE SCALE GENOMIC DNA]</scope>
</reference>
<proteinExistence type="predicted"/>
<comment type="caution">
    <text evidence="1">The sequence shown here is derived from an EMBL/GenBank/DDBJ whole genome shotgun (WGS) entry which is preliminary data.</text>
</comment>
<name>A0AAV1SR25_9ROSI</name>
<evidence type="ECO:0000313" key="1">
    <source>
        <dbReference type="EMBL" id="CAK7354912.1"/>
    </source>
</evidence>
<accession>A0AAV1SR25</accession>
<protein>
    <submittedName>
        <fullName evidence="1">Uncharacterized protein</fullName>
    </submittedName>
</protein>
<sequence>MSAPVVHYEFHVELKPFQRELMKFPVLFLFGEVHYLMHITERLMEFRRAREPLIIRKLAQIPVGDSLLDHIQDFKDILTGVDIPEVEQSKIGDEIAAKALDMDTYNGTFIEDITRDERESMKLDQSRPPSRLLMHWKELFNVTVAAIKCPVEYLEHITEGLKVFRRAKELFIVSKLAKIPINDSLYDHIQDFKEILTKMDIPETKHSKIMDEIASKAHGMNTYNGSFMSVRIEKVIFRHTQNAVNNKEKVARVEGKSSDV</sequence>
<dbReference type="EMBL" id="CAWUPB010001195">
    <property type="protein sequence ID" value="CAK7354912.1"/>
    <property type="molecule type" value="Genomic_DNA"/>
</dbReference>
<gene>
    <name evidence="1" type="ORF">DCAF_LOCUS25402</name>
</gene>
<dbReference type="AlphaFoldDB" id="A0AAV1SR25"/>
<organism evidence="1 2">
    <name type="scientific">Dovyalis caffra</name>
    <dbReference type="NCBI Taxonomy" id="77055"/>
    <lineage>
        <taxon>Eukaryota</taxon>
        <taxon>Viridiplantae</taxon>
        <taxon>Streptophyta</taxon>
        <taxon>Embryophyta</taxon>
        <taxon>Tracheophyta</taxon>
        <taxon>Spermatophyta</taxon>
        <taxon>Magnoliopsida</taxon>
        <taxon>eudicotyledons</taxon>
        <taxon>Gunneridae</taxon>
        <taxon>Pentapetalae</taxon>
        <taxon>rosids</taxon>
        <taxon>fabids</taxon>
        <taxon>Malpighiales</taxon>
        <taxon>Salicaceae</taxon>
        <taxon>Flacourtieae</taxon>
        <taxon>Dovyalis</taxon>
    </lineage>
</organism>
<evidence type="ECO:0000313" key="2">
    <source>
        <dbReference type="Proteomes" id="UP001314170"/>
    </source>
</evidence>
<dbReference type="Proteomes" id="UP001314170">
    <property type="component" value="Unassembled WGS sequence"/>
</dbReference>